<dbReference type="EMBL" id="KZ613464">
    <property type="protein sequence ID" value="PMD28531.1"/>
    <property type="molecule type" value="Genomic_DNA"/>
</dbReference>
<name>A0A2J6QQJ0_9HELO</name>
<keyword evidence="2" id="KW-0472">Membrane</keyword>
<evidence type="ECO:0008006" key="5">
    <source>
        <dbReference type="Google" id="ProtNLM"/>
    </source>
</evidence>
<evidence type="ECO:0000256" key="2">
    <source>
        <dbReference type="SAM" id="Phobius"/>
    </source>
</evidence>
<evidence type="ECO:0000313" key="4">
    <source>
        <dbReference type="Proteomes" id="UP000235672"/>
    </source>
</evidence>
<feature type="region of interest" description="Disordered" evidence="1">
    <location>
        <begin position="1"/>
        <end position="41"/>
    </location>
</feature>
<keyword evidence="2" id="KW-1133">Transmembrane helix</keyword>
<dbReference type="AlphaFoldDB" id="A0A2J6QQJ0"/>
<gene>
    <name evidence="3" type="ORF">NA56DRAFT_683894</name>
</gene>
<feature type="transmembrane region" description="Helical" evidence="2">
    <location>
        <begin position="590"/>
        <end position="609"/>
    </location>
</feature>
<accession>A0A2J6QQJ0</accession>
<keyword evidence="2" id="KW-0812">Transmembrane</keyword>
<feature type="compositionally biased region" description="Basic and acidic residues" evidence="1">
    <location>
        <begin position="1"/>
        <end position="30"/>
    </location>
</feature>
<evidence type="ECO:0000256" key="1">
    <source>
        <dbReference type="SAM" id="MobiDB-lite"/>
    </source>
</evidence>
<dbReference type="OrthoDB" id="5428055at2759"/>
<keyword evidence="4" id="KW-1185">Reference proteome</keyword>
<proteinExistence type="predicted"/>
<feature type="transmembrane region" description="Helical" evidence="2">
    <location>
        <begin position="556"/>
        <end position="578"/>
    </location>
</feature>
<reference evidence="3 4" key="1">
    <citation type="submission" date="2016-05" db="EMBL/GenBank/DDBJ databases">
        <title>A degradative enzymes factory behind the ericoid mycorrhizal symbiosis.</title>
        <authorList>
            <consortium name="DOE Joint Genome Institute"/>
            <person name="Martino E."/>
            <person name="Morin E."/>
            <person name="Grelet G."/>
            <person name="Kuo A."/>
            <person name="Kohler A."/>
            <person name="Daghino S."/>
            <person name="Barry K."/>
            <person name="Choi C."/>
            <person name="Cichocki N."/>
            <person name="Clum A."/>
            <person name="Copeland A."/>
            <person name="Hainaut M."/>
            <person name="Haridas S."/>
            <person name="Labutti K."/>
            <person name="Lindquist E."/>
            <person name="Lipzen A."/>
            <person name="Khouja H.-R."/>
            <person name="Murat C."/>
            <person name="Ohm R."/>
            <person name="Olson A."/>
            <person name="Spatafora J."/>
            <person name="Veneault-Fourrey C."/>
            <person name="Henrissat B."/>
            <person name="Grigoriev I."/>
            <person name="Martin F."/>
            <person name="Perotto S."/>
        </authorList>
    </citation>
    <scope>NUCLEOTIDE SEQUENCE [LARGE SCALE GENOMIC DNA]</scope>
    <source>
        <strain evidence="3 4">UAMH 7357</strain>
    </source>
</reference>
<protein>
    <recommendedName>
        <fullName evidence="5">Cora-domain-containing protein</fullName>
    </recommendedName>
</protein>
<sequence>MARQSDSRQVEHSNHDLHLLTESPLAHETEAENASVDNFEQEDSGPFVAAKEDTVAEVDLGTCDVSQLNSAQPGYDEGRGTSISPIAVVGDSQAKQPQIGGVENTTMGTACRGLLEFETSWKPELLDSRSAQGTTALCHLGDVSLITRDILYAFLHDSDDLYELEEVLDLCGDANLEDVVKGKGRAGDHRHVWIDERTNIGNSGSRGAGDQNNPLTSTGLLRILQHPPTAARRLIYIRGLDPSSILALAASTPRPQALALRTAFHKHIAFQASIGVTVPSSGWPTFQLELHLPFFQLRKTSGNRSESMSKAHNKEGIQRRFTDLSFPGADSLARGELGLYGISEVHFSCLIIGSDERWWTAYQFVDYNIDESIKGQSENIMNFDQIPGTHFDGNMRICRPCDYMLYVLGIRMAQVRREWAYIVRKLDTGINQYKIQHDCDLVSSPASGDRSVELRQSYQWTQQTKNLLRHLIRVLSNQLDAWGKFSSSSGSIQYFHEQHAMTSLESRKSLAAAAKHFTELETYHKCLQELEKGCSETSEALKLRLYLDSKENTDSIGSTVSVAVSILFPISLAAALFSMQPVVMPWAPKFESFVATVLILGATTFFIRWGSDKRAVRGFFSWIFQSLFKKEAKVNAHKLDDIFDLRFDVEGNNDRV</sequence>
<organism evidence="3 4">
    <name type="scientific">Hyaloscypha hepaticicola</name>
    <dbReference type="NCBI Taxonomy" id="2082293"/>
    <lineage>
        <taxon>Eukaryota</taxon>
        <taxon>Fungi</taxon>
        <taxon>Dikarya</taxon>
        <taxon>Ascomycota</taxon>
        <taxon>Pezizomycotina</taxon>
        <taxon>Leotiomycetes</taxon>
        <taxon>Helotiales</taxon>
        <taxon>Hyaloscyphaceae</taxon>
        <taxon>Hyaloscypha</taxon>
    </lineage>
</organism>
<evidence type="ECO:0000313" key="3">
    <source>
        <dbReference type="EMBL" id="PMD28531.1"/>
    </source>
</evidence>
<dbReference type="Proteomes" id="UP000235672">
    <property type="component" value="Unassembled WGS sequence"/>
</dbReference>